<dbReference type="SMART" id="SM00093">
    <property type="entry name" value="SERPIN"/>
    <property type="match status" value="1"/>
</dbReference>
<dbReference type="SUPFAM" id="SSF56574">
    <property type="entry name" value="Serpins"/>
    <property type="match status" value="1"/>
</dbReference>
<dbReference type="InterPro" id="IPR042178">
    <property type="entry name" value="Serpin_sf_1"/>
</dbReference>
<dbReference type="Gene3D" id="2.30.39.10">
    <property type="entry name" value="Alpha-1-antitrypsin, domain 1"/>
    <property type="match status" value="1"/>
</dbReference>
<dbReference type="Gene3D" id="3.30.497.10">
    <property type="entry name" value="Antithrombin, subunit I, domain 2"/>
    <property type="match status" value="1"/>
</dbReference>
<gene>
    <name evidence="4" type="ORF">PIB30_013427</name>
</gene>
<evidence type="ECO:0000259" key="3">
    <source>
        <dbReference type="SMART" id="SM00093"/>
    </source>
</evidence>
<protein>
    <recommendedName>
        <fullName evidence="3">Serpin domain-containing protein</fullName>
    </recommendedName>
</protein>
<dbReference type="InterPro" id="IPR023795">
    <property type="entry name" value="Serpin_CS"/>
</dbReference>
<evidence type="ECO:0000313" key="4">
    <source>
        <dbReference type="EMBL" id="MED6192796.1"/>
    </source>
</evidence>
<dbReference type="EMBL" id="JASCZI010211483">
    <property type="protein sequence ID" value="MED6192796.1"/>
    <property type="molecule type" value="Genomic_DNA"/>
</dbReference>
<dbReference type="CDD" id="cd02043">
    <property type="entry name" value="serpinP_plants"/>
    <property type="match status" value="1"/>
</dbReference>
<dbReference type="PANTHER" id="PTHR11461:SF211">
    <property type="entry name" value="GH10112P-RELATED"/>
    <property type="match status" value="1"/>
</dbReference>
<comment type="similarity">
    <text evidence="1 2">Belongs to the serpin family.</text>
</comment>
<evidence type="ECO:0000256" key="2">
    <source>
        <dbReference type="RuleBase" id="RU000411"/>
    </source>
</evidence>
<comment type="caution">
    <text evidence="4">The sequence shown here is derived from an EMBL/GenBank/DDBJ whole genome shotgun (WGS) entry which is preliminary data.</text>
</comment>
<evidence type="ECO:0000256" key="1">
    <source>
        <dbReference type="ARBA" id="ARBA00009500"/>
    </source>
</evidence>
<dbReference type="PROSITE" id="PS00284">
    <property type="entry name" value="SERPIN"/>
    <property type="match status" value="1"/>
</dbReference>
<keyword evidence="5" id="KW-1185">Reference proteome</keyword>
<dbReference type="InterPro" id="IPR000215">
    <property type="entry name" value="Serpin_fam"/>
</dbReference>
<feature type="domain" description="Serpin" evidence="3">
    <location>
        <begin position="15"/>
        <end position="387"/>
    </location>
</feature>
<sequence>MDVRQSIANQTEVAFTIANHLLSKHAAGNNLVFSPLSLHLVLSIVAAGSKSPTRDQLLSFLRSNSTDHLNSFASQLVSVVLSDAAPAGGPRLSFASGAWVDESLSLKPSFKQLVNNDYKAVLASVDLVTKADEARKKVNSWAENETNGLIKEILPAGSVDDLTRLIFANAIYFKGAWTQKFDAQMTKDHDFHLVNGSSVKVPFMVSNKKQLIRAFDGFKVLGLPYKQGEDRRQFSMYLFLPDAIDGLPALVEKVSSESGFLEHKLPYEKVKVGDFRIPKFKISFGLETSNVLKELGVDLPFIPGDLTEMVDDSCVSKKLYVSKIYHKSFIEVNEEGTEATAASVVTIELQSMRLNFPTNFVADHPFLFLIREDVTGTVLFIGQVLNPLDN</sequence>
<dbReference type="InterPro" id="IPR042185">
    <property type="entry name" value="Serpin_sf_2"/>
</dbReference>
<dbReference type="Proteomes" id="UP001341840">
    <property type="component" value="Unassembled WGS sequence"/>
</dbReference>
<dbReference type="Pfam" id="PF00079">
    <property type="entry name" value="Serpin"/>
    <property type="match status" value="1"/>
</dbReference>
<organism evidence="4 5">
    <name type="scientific">Stylosanthes scabra</name>
    <dbReference type="NCBI Taxonomy" id="79078"/>
    <lineage>
        <taxon>Eukaryota</taxon>
        <taxon>Viridiplantae</taxon>
        <taxon>Streptophyta</taxon>
        <taxon>Embryophyta</taxon>
        <taxon>Tracheophyta</taxon>
        <taxon>Spermatophyta</taxon>
        <taxon>Magnoliopsida</taxon>
        <taxon>eudicotyledons</taxon>
        <taxon>Gunneridae</taxon>
        <taxon>Pentapetalae</taxon>
        <taxon>rosids</taxon>
        <taxon>fabids</taxon>
        <taxon>Fabales</taxon>
        <taxon>Fabaceae</taxon>
        <taxon>Papilionoideae</taxon>
        <taxon>50 kb inversion clade</taxon>
        <taxon>dalbergioids sensu lato</taxon>
        <taxon>Dalbergieae</taxon>
        <taxon>Pterocarpus clade</taxon>
        <taxon>Stylosanthes</taxon>
    </lineage>
</organism>
<reference evidence="4 5" key="1">
    <citation type="journal article" date="2023" name="Plants (Basel)">
        <title>Bridging the Gap: Combining Genomics and Transcriptomics Approaches to Understand Stylosanthes scabra, an Orphan Legume from the Brazilian Caatinga.</title>
        <authorList>
            <person name="Ferreira-Neto J.R.C."/>
            <person name="da Silva M.D."/>
            <person name="Binneck E."/>
            <person name="de Melo N.F."/>
            <person name="da Silva R.H."/>
            <person name="de Melo A.L.T.M."/>
            <person name="Pandolfi V."/>
            <person name="Bustamante F.O."/>
            <person name="Brasileiro-Vidal A.C."/>
            <person name="Benko-Iseppon A.M."/>
        </authorList>
    </citation>
    <scope>NUCLEOTIDE SEQUENCE [LARGE SCALE GENOMIC DNA]</scope>
    <source>
        <tissue evidence="4">Leaves</tissue>
    </source>
</reference>
<dbReference type="PANTHER" id="PTHR11461">
    <property type="entry name" value="SERINE PROTEASE INHIBITOR, SERPIN"/>
    <property type="match status" value="1"/>
</dbReference>
<accession>A0ABU6X3S4</accession>
<name>A0ABU6X3S4_9FABA</name>
<dbReference type="InterPro" id="IPR023796">
    <property type="entry name" value="Serpin_dom"/>
</dbReference>
<dbReference type="InterPro" id="IPR036186">
    <property type="entry name" value="Serpin_sf"/>
</dbReference>
<proteinExistence type="inferred from homology"/>
<evidence type="ECO:0000313" key="5">
    <source>
        <dbReference type="Proteomes" id="UP001341840"/>
    </source>
</evidence>